<dbReference type="EMBL" id="SSOP01000374">
    <property type="protein sequence ID" value="KAB5588762.1"/>
    <property type="molecule type" value="Genomic_DNA"/>
</dbReference>
<comment type="subcellular location">
    <subcellularLocation>
        <location evidence="1">Mitochondrion</location>
    </subcellularLocation>
</comment>
<dbReference type="PANTHER" id="PTHR28055:SF1">
    <property type="entry name" value="ALTERED INHERITANCE OF MITOCHONDRIA PROTEIN 41, MITOCHONDRIAL"/>
    <property type="match status" value="1"/>
</dbReference>
<keyword evidence="1" id="KW-0496">Mitochondrion</keyword>
<gene>
    <name evidence="1" type="primary">AIM41</name>
    <name evidence="3" type="ORF">CTheo_7793</name>
</gene>
<dbReference type="Gene3D" id="1.10.1510.10">
    <property type="entry name" value="Uncharacterised protein YqeY/AIM41 PF09424, N-terminal domain"/>
    <property type="match status" value="1"/>
</dbReference>
<name>A0A5N5QAG0_9AGAM</name>
<dbReference type="GO" id="GO:0005739">
    <property type="term" value="C:mitochondrion"/>
    <property type="evidence" value="ECO:0007669"/>
    <property type="project" value="UniProtKB-SubCell"/>
</dbReference>
<evidence type="ECO:0000256" key="1">
    <source>
        <dbReference type="RuleBase" id="RU365099"/>
    </source>
</evidence>
<organism evidence="3 4">
    <name type="scientific">Ceratobasidium theobromae</name>
    <dbReference type="NCBI Taxonomy" id="1582974"/>
    <lineage>
        <taxon>Eukaryota</taxon>
        <taxon>Fungi</taxon>
        <taxon>Dikarya</taxon>
        <taxon>Basidiomycota</taxon>
        <taxon>Agaricomycotina</taxon>
        <taxon>Agaricomycetes</taxon>
        <taxon>Cantharellales</taxon>
        <taxon>Ceratobasidiaceae</taxon>
        <taxon>Ceratobasidium</taxon>
    </lineage>
</organism>
<dbReference type="OrthoDB" id="538640at2759"/>
<dbReference type="PANTHER" id="PTHR28055">
    <property type="entry name" value="ALTERED INHERITANCE OF MITOCHONDRIA PROTEIN 41, MITOCHONDRIAL"/>
    <property type="match status" value="1"/>
</dbReference>
<comment type="similarity">
    <text evidence="1">Belongs to the AIM41 family.</text>
</comment>
<dbReference type="Pfam" id="PF09424">
    <property type="entry name" value="YqeY"/>
    <property type="match status" value="2"/>
</dbReference>
<dbReference type="InterPro" id="IPR019004">
    <property type="entry name" value="YqeY/Aim41"/>
</dbReference>
<keyword evidence="4" id="KW-1185">Reference proteome</keyword>
<evidence type="ECO:0000313" key="4">
    <source>
        <dbReference type="Proteomes" id="UP000383932"/>
    </source>
</evidence>
<feature type="region of interest" description="Disordered" evidence="2">
    <location>
        <begin position="1"/>
        <end position="22"/>
    </location>
</feature>
<proteinExistence type="inferred from homology"/>
<accession>A0A5N5QAG0</accession>
<dbReference type="InterPro" id="IPR003789">
    <property type="entry name" value="Asn/Gln_tRNA_amidoTrase-B-like"/>
</dbReference>
<dbReference type="SUPFAM" id="SSF89095">
    <property type="entry name" value="GatB/YqeY motif"/>
    <property type="match status" value="1"/>
</dbReference>
<comment type="caution">
    <text evidence="3">The sequence shown here is derived from an EMBL/GenBank/DDBJ whole genome shotgun (WGS) entry which is preliminary data.</text>
</comment>
<reference evidence="3 4" key="1">
    <citation type="journal article" date="2019" name="Fungal Biol. Biotechnol.">
        <title>Draft genome sequence of fastidious pathogen Ceratobasidium theobromae, which causes vascular-streak dieback in Theobroma cacao.</title>
        <authorList>
            <person name="Ali S.S."/>
            <person name="Asman A."/>
            <person name="Shao J."/>
            <person name="Firmansyah A.P."/>
            <person name="Susilo A.W."/>
            <person name="Rosmana A."/>
            <person name="McMahon P."/>
            <person name="Junaid M."/>
            <person name="Guest D."/>
            <person name="Kheng T.Y."/>
            <person name="Meinhardt L.W."/>
            <person name="Bailey B.A."/>
        </authorList>
    </citation>
    <scope>NUCLEOTIDE SEQUENCE [LARGE SCALE GENOMIC DNA]</scope>
    <source>
        <strain evidence="3 4">CT2</strain>
    </source>
</reference>
<dbReference type="Proteomes" id="UP000383932">
    <property type="component" value="Unassembled WGS sequence"/>
</dbReference>
<evidence type="ECO:0000313" key="3">
    <source>
        <dbReference type="EMBL" id="KAB5588762.1"/>
    </source>
</evidence>
<sequence>MRPHFAPDSPARSLSSDVPKPDIRAQLREELKQAMKAKDTSRSITIRSIIAEITNADKANKDIPISHENALSLLQKSIARRVSRPIPYTLPNLLTPVLSQTDSASQFRLASRVDLAKKEEAECQILRSFLPAQLSEAEIERRLREAFTKIESTAGNVGALTGKLMKVFYQTTERSSVQGDAVSKIAREIIQAAVPNK</sequence>
<dbReference type="InterPro" id="IPR042184">
    <property type="entry name" value="YqeY/Aim41_N"/>
</dbReference>
<protein>
    <recommendedName>
        <fullName evidence="1">Altered inheritance of mitochondria protein 41</fullName>
    </recommendedName>
</protein>
<dbReference type="GO" id="GO:0016884">
    <property type="term" value="F:carbon-nitrogen ligase activity, with glutamine as amido-N-donor"/>
    <property type="evidence" value="ECO:0007669"/>
    <property type="project" value="UniProtKB-UniRule"/>
</dbReference>
<evidence type="ECO:0000256" key="2">
    <source>
        <dbReference type="SAM" id="MobiDB-lite"/>
    </source>
</evidence>
<dbReference type="AlphaFoldDB" id="A0A5N5QAG0"/>